<dbReference type="AlphaFoldDB" id="A0AA88EBP8"/>
<keyword evidence="3" id="KW-1185">Reference proteome</keyword>
<dbReference type="EMBL" id="BTGU01014013">
    <property type="protein sequence ID" value="GMN71729.1"/>
    <property type="molecule type" value="Genomic_DNA"/>
</dbReference>
<accession>A0AA88EBP8</accession>
<sequence>MVGPTWVVGALQGWYQSESFPAIQFHSSAASATVLTARLHWHSEEWKRSYAFLTGPKEWLHGMEILFRFCVVETYLQVMLASRHLDEEARAWCLGMEDLREDS</sequence>
<dbReference type="Proteomes" id="UP001187192">
    <property type="component" value="Unassembled WGS sequence"/>
</dbReference>
<dbReference type="EMBL" id="BTGU01014015">
    <property type="protein sequence ID" value="GMN71739.1"/>
    <property type="molecule type" value="Genomic_DNA"/>
</dbReference>
<evidence type="ECO:0000313" key="1">
    <source>
        <dbReference type="EMBL" id="GMN71729.1"/>
    </source>
</evidence>
<gene>
    <name evidence="1" type="ORF">TIFTF001_054143</name>
    <name evidence="2" type="ORF">TIFTF001_054145</name>
</gene>
<name>A0AA88EBP8_FICCA</name>
<reference evidence="2" key="1">
    <citation type="submission" date="2023-07" db="EMBL/GenBank/DDBJ databases">
        <title>draft genome sequence of fig (Ficus carica).</title>
        <authorList>
            <person name="Takahashi T."/>
            <person name="Nishimura K."/>
        </authorList>
    </citation>
    <scope>NUCLEOTIDE SEQUENCE</scope>
</reference>
<evidence type="ECO:0000313" key="2">
    <source>
        <dbReference type="EMBL" id="GMN71739.1"/>
    </source>
</evidence>
<evidence type="ECO:0000313" key="3">
    <source>
        <dbReference type="Proteomes" id="UP001187192"/>
    </source>
</evidence>
<comment type="caution">
    <text evidence="2">The sequence shown here is derived from an EMBL/GenBank/DDBJ whole genome shotgun (WGS) entry which is preliminary data.</text>
</comment>
<protein>
    <submittedName>
        <fullName evidence="2">Uncharacterized protein</fullName>
    </submittedName>
</protein>
<organism evidence="2 3">
    <name type="scientific">Ficus carica</name>
    <name type="common">Common fig</name>
    <dbReference type="NCBI Taxonomy" id="3494"/>
    <lineage>
        <taxon>Eukaryota</taxon>
        <taxon>Viridiplantae</taxon>
        <taxon>Streptophyta</taxon>
        <taxon>Embryophyta</taxon>
        <taxon>Tracheophyta</taxon>
        <taxon>Spermatophyta</taxon>
        <taxon>Magnoliopsida</taxon>
        <taxon>eudicotyledons</taxon>
        <taxon>Gunneridae</taxon>
        <taxon>Pentapetalae</taxon>
        <taxon>rosids</taxon>
        <taxon>fabids</taxon>
        <taxon>Rosales</taxon>
        <taxon>Moraceae</taxon>
        <taxon>Ficeae</taxon>
        <taxon>Ficus</taxon>
    </lineage>
</organism>
<proteinExistence type="predicted"/>